<evidence type="ECO:0000313" key="2">
    <source>
        <dbReference type="EMBL" id="SMG19628.1"/>
    </source>
</evidence>
<accession>A0A1X7IX04</accession>
<sequence>MKTKKLKIYQKFRTRAWDSIVVPEIRLEGKWLQELGFEIGKEIEIKEQRNKLTITLTDEK</sequence>
<dbReference type="InterPro" id="IPR014944">
    <property type="entry name" value="Toxin_SymE-like"/>
</dbReference>
<dbReference type="GO" id="GO:0005737">
    <property type="term" value="C:cytoplasm"/>
    <property type="evidence" value="ECO:0007669"/>
    <property type="project" value="InterPro"/>
</dbReference>
<keyword evidence="3" id="KW-1185">Reference proteome</keyword>
<dbReference type="GO" id="GO:0016070">
    <property type="term" value="P:RNA metabolic process"/>
    <property type="evidence" value="ECO:0007669"/>
    <property type="project" value="InterPro"/>
</dbReference>
<gene>
    <name evidence="2" type="ORF">SAMN03080602_01250</name>
</gene>
<dbReference type="Proteomes" id="UP000193420">
    <property type="component" value="Unassembled WGS sequence"/>
</dbReference>
<dbReference type="AlphaFoldDB" id="A0A1X7IX04"/>
<proteinExistence type="predicted"/>
<feature type="domain" description="Toxin SymE-like" evidence="1">
    <location>
        <begin position="22"/>
        <end position="55"/>
    </location>
</feature>
<name>A0A1X7IX04_9FLAO</name>
<protein>
    <submittedName>
        <fullName evidence="2">Toxic protein SymE</fullName>
    </submittedName>
</protein>
<dbReference type="GO" id="GO:0016788">
    <property type="term" value="F:hydrolase activity, acting on ester bonds"/>
    <property type="evidence" value="ECO:0007669"/>
    <property type="project" value="InterPro"/>
</dbReference>
<organism evidence="2 3">
    <name type="scientific">Arenibacter troitsensis</name>
    <dbReference type="NCBI Taxonomy" id="188872"/>
    <lineage>
        <taxon>Bacteria</taxon>
        <taxon>Pseudomonadati</taxon>
        <taxon>Bacteroidota</taxon>
        <taxon>Flavobacteriia</taxon>
        <taxon>Flavobacteriales</taxon>
        <taxon>Flavobacteriaceae</taxon>
        <taxon>Arenibacter</taxon>
    </lineage>
</organism>
<evidence type="ECO:0000313" key="3">
    <source>
        <dbReference type="Proteomes" id="UP000193420"/>
    </source>
</evidence>
<dbReference type="GO" id="GO:0003723">
    <property type="term" value="F:RNA binding"/>
    <property type="evidence" value="ECO:0007669"/>
    <property type="project" value="InterPro"/>
</dbReference>
<dbReference type="Pfam" id="PF08845">
    <property type="entry name" value="SymE_toxin"/>
    <property type="match status" value="1"/>
</dbReference>
<dbReference type="EMBL" id="FXAO01000002">
    <property type="protein sequence ID" value="SMG19628.1"/>
    <property type="molecule type" value="Genomic_DNA"/>
</dbReference>
<evidence type="ECO:0000259" key="1">
    <source>
        <dbReference type="Pfam" id="PF08845"/>
    </source>
</evidence>
<reference evidence="3" key="1">
    <citation type="submission" date="2017-04" db="EMBL/GenBank/DDBJ databases">
        <authorList>
            <person name="Varghese N."/>
            <person name="Submissions S."/>
        </authorList>
    </citation>
    <scope>NUCLEOTIDE SEQUENCE [LARGE SCALE GENOMIC DNA]</scope>
    <source>
        <strain evidence="3">DSM 19835</strain>
    </source>
</reference>
<dbReference type="RefSeq" id="WP_085497208.1">
    <property type="nucleotide sequence ID" value="NZ_FXAO01000002.1"/>
</dbReference>
<dbReference type="OrthoDB" id="9803936at2"/>